<evidence type="ECO:0008006" key="6">
    <source>
        <dbReference type="Google" id="ProtNLM"/>
    </source>
</evidence>
<feature type="region of interest" description="Disordered" evidence="1">
    <location>
        <begin position="74"/>
        <end position="113"/>
    </location>
</feature>
<evidence type="ECO:0000256" key="1">
    <source>
        <dbReference type="SAM" id="MobiDB-lite"/>
    </source>
</evidence>
<feature type="domain" description="YokE-like PH" evidence="3">
    <location>
        <begin position="1"/>
        <end position="71"/>
    </location>
</feature>
<dbReference type="Pfam" id="PF14470">
    <property type="entry name" value="bPH_3"/>
    <property type="match status" value="1"/>
</dbReference>
<organism evidence="4 5">
    <name type="scientific">Mixta calida</name>
    <dbReference type="NCBI Taxonomy" id="665913"/>
    <lineage>
        <taxon>Bacteria</taxon>
        <taxon>Pseudomonadati</taxon>
        <taxon>Pseudomonadota</taxon>
        <taxon>Gammaproteobacteria</taxon>
        <taxon>Enterobacterales</taxon>
        <taxon>Erwiniaceae</taxon>
        <taxon>Mixta</taxon>
    </lineage>
</organism>
<reference evidence="4 5" key="1">
    <citation type="submission" date="2018-01" db="EMBL/GenBank/DDBJ databases">
        <title>Complete and assembled Genome of Pantoea calida DSM22759T.</title>
        <authorList>
            <person name="Stevens M.J.A."/>
            <person name="Zurfluh K."/>
            <person name="Stephan R."/>
        </authorList>
    </citation>
    <scope>NUCLEOTIDE SEQUENCE [LARGE SCALE GENOMIC DNA]</scope>
    <source>
        <strain evidence="4 5">DSM 22759</strain>
    </source>
</reference>
<dbReference type="Proteomes" id="UP000237673">
    <property type="component" value="Chromosome"/>
</dbReference>
<gene>
    <name evidence="4" type="ORF">C2E16_18085</name>
</gene>
<dbReference type="EMBL" id="CP026378">
    <property type="protein sequence ID" value="AUY26622.1"/>
    <property type="molecule type" value="Genomic_DNA"/>
</dbReference>
<feature type="domain" description="SHOCT" evidence="2">
    <location>
        <begin position="120"/>
        <end position="146"/>
    </location>
</feature>
<accession>A0ABM6S519</accession>
<name>A0ABM6S519_9GAMM</name>
<evidence type="ECO:0000313" key="5">
    <source>
        <dbReference type="Proteomes" id="UP000237673"/>
    </source>
</evidence>
<evidence type="ECO:0000259" key="3">
    <source>
        <dbReference type="Pfam" id="PF14470"/>
    </source>
</evidence>
<evidence type="ECO:0000259" key="2">
    <source>
        <dbReference type="Pfam" id="PF09851"/>
    </source>
</evidence>
<dbReference type="InterPro" id="IPR018649">
    <property type="entry name" value="SHOCT"/>
</dbReference>
<keyword evidence="5" id="KW-1185">Reference proteome</keyword>
<sequence>MITLTDQRVIFLDKGFWGSITQVDLALKDIVSVSVKAGLVLGEITFSTSGQNYSVSNIFKSAITPFNNLLNKARNNYAPSRPLPEPPPQTAATPAAPTAAPAPTAPTAPTAPEFDDLISKLERLAQLKEKGILTEEEFLQQKQRLLNR</sequence>
<feature type="compositionally biased region" description="Low complexity" evidence="1">
    <location>
        <begin position="90"/>
        <end position="112"/>
    </location>
</feature>
<dbReference type="InterPro" id="IPR039519">
    <property type="entry name" value="YokE-like_PH"/>
</dbReference>
<evidence type="ECO:0000313" key="4">
    <source>
        <dbReference type="EMBL" id="AUY26622.1"/>
    </source>
</evidence>
<protein>
    <recommendedName>
        <fullName evidence="6">SHOCT domain-containing protein</fullName>
    </recommendedName>
</protein>
<dbReference type="Pfam" id="PF09851">
    <property type="entry name" value="SHOCT"/>
    <property type="match status" value="1"/>
</dbReference>
<dbReference type="RefSeq" id="WP_052133847.1">
    <property type="nucleotide sequence ID" value="NZ_DALZOR010000015.1"/>
</dbReference>
<proteinExistence type="predicted"/>